<reference evidence="3 4" key="1">
    <citation type="submission" date="2024-02" db="EMBL/GenBank/DDBJ databases">
        <title>De novo assembly and annotation of 12 fungi associated with fruit tree decline syndrome in Ontario, Canada.</title>
        <authorList>
            <person name="Sulman M."/>
            <person name="Ellouze W."/>
            <person name="Ilyukhin E."/>
        </authorList>
    </citation>
    <scope>NUCLEOTIDE SEQUENCE [LARGE SCALE GENOMIC DNA]</scope>
    <source>
        <strain evidence="3 4">M11/M66-122</strain>
    </source>
</reference>
<comment type="caution">
    <text evidence="3">The sequence shown here is derived from an EMBL/GenBank/DDBJ whole genome shotgun (WGS) entry which is preliminary data.</text>
</comment>
<proteinExistence type="predicted"/>
<evidence type="ECO:0000313" key="3">
    <source>
        <dbReference type="EMBL" id="KAK7757901.1"/>
    </source>
</evidence>
<name>A0AAN9V1L8_9PEZI</name>
<dbReference type="Gene3D" id="3.40.50.1820">
    <property type="entry name" value="alpha/beta hydrolase"/>
    <property type="match status" value="1"/>
</dbReference>
<dbReference type="Proteomes" id="UP001320420">
    <property type="component" value="Unassembled WGS sequence"/>
</dbReference>
<dbReference type="InterPro" id="IPR005152">
    <property type="entry name" value="Lipase_secreted"/>
</dbReference>
<dbReference type="PIRSF" id="PIRSF029171">
    <property type="entry name" value="Esterase_LipA"/>
    <property type="match status" value="1"/>
</dbReference>
<dbReference type="GO" id="GO:0004806">
    <property type="term" value="F:triacylglycerol lipase activity"/>
    <property type="evidence" value="ECO:0007669"/>
    <property type="project" value="InterPro"/>
</dbReference>
<dbReference type="InterPro" id="IPR029058">
    <property type="entry name" value="AB_hydrolase_fold"/>
</dbReference>
<protein>
    <recommendedName>
        <fullName evidence="5">Triacylglycerol lipase</fullName>
    </recommendedName>
</protein>
<evidence type="ECO:0000256" key="1">
    <source>
        <dbReference type="ARBA" id="ARBA00022801"/>
    </source>
</evidence>
<gene>
    <name evidence="3" type="ORF">SLS62_000279</name>
</gene>
<dbReference type="SUPFAM" id="SSF53474">
    <property type="entry name" value="alpha/beta-Hydrolases"/>
    <property type="match status" value="1"/>
</dbReference>
<evidence type="ECO:0000313" key="4">
    <source>
        <dbReference type="Proteomes" id="UP001320420"/>
    </source>
</evidence>
<dbReference type="Gene3D" id="1.10.260.130">
    <property type="match status" value="1"/>
</dbReference>
<accession>A0AAN9V1L8</accession>
<sequence length="483" mass="51358">MSRKFPSVVSTTHRKSSTGLAAQQDKAATSAEVPKQEGAHLLHTFSPPAAGSPTDSMAPLNWLFGLCAVPQPLSSSTSQTAGQPLPPSQDPWYRPPVGFEAKEPGTLLRIRPTPGNLTTLVGNTAAAYNILYRTTNSRYLPSWAVTTLFVPASFYVSPSGKAAMLSYQFAYNTANLDSSPSYGLHLGPSQGNADLGIQSDTSFLTDVLGLGWLVNVPDWEGPTAAFGAAVQAGHATLDSIRAVLNLAQLTGAADITTTMWGYSGGSIATESAAELQVQYAPSLAISGVALGGLVDDLAANRDRANQSPIAASIVAGLLGLASQYPEAEAYLRRRLRPETAREFLSAKDINSSDALRLFAMKDIYSYFVGGVADLQAPVLRKIFNLEGKRGSHGVPAMPIFMYKAVADQFCPISLTDALVERFCSSGVDITYERNTVGGHVAEIENGNSRVIEWLWKIFDESYVPSASGCTIRDVAVNISTVNA</sequence>
<dbReference type="GO" id="GO:0016042">
    <property type="term" value="P:lipid catabolic process"/>
    <property type="evidence" value="ECO:0007669"/>
    <property type="project" value="InterPro"/>
</dbReference>
<keyword evidence="4" id="KW-1185">Reference proteome</keyword>
<dbReference type="PANTHER" id="PTHR34853">
    <property type="match status" value="1"/>
</dbReference>
<feature type="region of interest" description="Disordered" evidence="2">
    <location>
        <begin position="1"/>
        <end position="35"/>
    </location>
</feature>
<dbReference type="AlphaFoldDB" id="A0AAN9V1L8"/>
<keyword evidence="1" id="KW-0378">Hydrolase</keyword>
<dbReference type="Pfam" id="PF03583">
    <property type="entry name" value="LIP"/>
    <property type="match status" value="1"/>
</dbReference>
<evidence type="ECO:0000256" key="2">
    <source>
        <dbReference type="SAM" id="MobiDB-lite"/>
    </source>
</evidence>
<evidence type="ECO:0008006" key="5">
    <source>
        <dbReference type="Google" id="ProtNLM"/>
    </source>
</evidence>
<feature type="region of interest" description="Disordered" evidence="2">
    <location>
        <begin position="75"/>
        <end position="95"/>
    </location>
</feature>
<dbReference type="EMBL" id="JAKJXP020000001">
    <property type="protein sequence ID" value="KAK7757901.1"/>
    <property type="molecule type" value="Genomic_DNA"/>
</dbReference>
<organism evidence="3 4">
    <name type="scientific">Diatrype stigma</name>
    <dbReference type="NCBI Taxonomy" id="117547"/>
    <lineage>
        <taxon>Eukaryota</taxon>
        <taxon>Fungi</taxon>
        <taxon>Dikarya</taxon>
        <taxon>Ascomycota</taxon>
        <taxon>Pezizomycotina</taxon>
        <taxon>Sordariomycetes</taxon>
        <taxon>Xylariomycetidae</taxon>
        <taxon>Xylariales</taxon>
        <taxon>Diatrypaceae</taxon>
        <taxon>Diatrype</taxon>
    </lineage>
</organism>
<dbReference type="PANTHER" id="PTHR34853:SF5">
    <property type="entry name" value="LIP-DOMAIN-CONTAINING PROTEIN-RELATED"/>
    <property type="match status" value="1"/>
</dbReference>